<feature type="compositionally biased region" description="Gly residues" evidence="1">
    <location>
        <begin position="1"/>
        <end position="14"/>
    </location>
</feature>
<feature type="region of interest" description="Disordered" evidence="1">
    <location>
        <begin position="762"/>
        <end position="932"/>
    </location>
</feature>
<dbReference type="Proteomes" id="UP001497644">
    <property type="component" value="Chromosome 1"/>
</dbReference>
<organism evidence="2 3">
    <name type="scientific">Lasius platythorax</name>
    <dbReference type="NCBI Taxonomy" id="488582"/>
    <lineage>
        <taxon>Eukaryota</taxon>
        <taxon>Metazoa</taxon>
        <taxon>Ecdysozoa</taxon>
        <taxon>Arthropoda</taxon>
        <taxon>Hexapoda</taxon>
        <taxon>Insecta</taxon>
        <taxon>Pterygota</taxon>
        <taxon>Neoptera</taxon>
        <taxon>Endopterygota</taxon>
        <taxon>Hymenoptera</taxon>
        <taxon>Apocrita</taxon>
        <taxon>Aculeata</taxon>
        <taxon>Formicoidea</taxon>
        <taxon>Formicidae</taxon>
        <taxon>Formicinae</taxon>
        <taxon>Lasius</taxon>
        <taxon>Lasius</taxon>
    </lineage>
</organism>
<proteinExistence type="predicted"/>
<keyword evidence="3" id="KW-1185">Reference proteome</keyword>
<feature type="compositionally biased region" description="Low complexity" evidence="1">
    <location>
        <begin position="452"/>
        <end position="468"/>
    </location>
</feature>
<feature type="region of interest" description="Disordered" evidence="1">
    <location>
        <begin position="166"/>
        <end position="208"/>
    </location>
</feature>
<dbReference type="AlphaFoldDB" id="A0AAV2N2L8"/>
<name>A0AAV2N2L8_9HYME</name>
<accession>A0AAV2N2L8</accession>
<feature type="compositionally biased region" description="Basic and acidic residues" evidence="1">
    <location>
        <begin position="794"/>
        <end position="803"/>
    </location>
</feature>
<protein>
    <submittedName>
        <fullName evidence="2">Uncharacterized protein</fullName>
    </submittedName>
</protein>
<feature type="region of interest" description="Disordered" evidence="1">
    <location>
        <begin position="94"/>
        <end position="153"/>
    </location>
</feature>
<evidence type="ECO:0000313" key="2">
    <source>
        <dbReference type="EMBL" id="CAL1673895.1"/>
    </source>
</evidence>
<feature type="region of interest" description="Disordered" evidence="1">
    <location>
        <begin position="1"/>
        <end position="37"/>
    </location>
</feature>
<dbReference type="EMBL" id="OZ034824">
    <property type="protein sequence ID" value="CAL1673895.1"/>
    <property type="molecule type" value="Genomic_DNA"/>
</dbReference>
<feature type="compositionally biased region" description="Polar residues" evidence="1">
    <location>
        <begin position="883"/>
        <end position="895"/>
    </location>
</feature>
<feature type="compositionally biased region" description="Polar residues" evidence="1">
    <location>
        <begin position="816"/>
        <end position="825"/>
    </location>
</feature>
<evidence type="ECO:0000256" key="1">
    <source>
        <dbReference type="SAM" id="MobiDB-lite"/>
    </source>
</evidence>
<feature type="compositionally biased region" description="Basic and acidic residues" evidence="1">
    <location>
        <begin position="21"/>
        <end position="35"/>
    </location>
</feature>
<evidence type="ECO:0000313" key="3">
    <source>
        <dbReference type="Proteomes" id="UP001497644"/>
    </source>
</evidence>
<feature type="region of interest" description="Disordered" evidence="1">
    <location>
        <begin position="444"/>
        <end position="468"/>
    </location>
</feature>
<reference evidence="2 3" key="1">
    <citation type="submission" date="2024-04" db="EMBL/GenBank/DDBJ databases">
        <authorList>
            <consortium name="Molecular Ecology Group"/>
        </authorList>
    </citation>
    <scope>NUCLEOTIDE SEQUENCE [LARGE SCALE GENOMIC DNA]</scope>
</reference>
<sequence>MMAGAGVGGVGGAGMLRTRRRDVSVKPNRKLDRKSSRGMIYENEELRLRTIHINAEVEQGQNDIKKLRRENEQLRREIWSLRDEYDKLEEILKKQKNHDESEEYEDRSEEDDSPQSDFSCDEDEDNEKTAKDFNQEEQLENAENQKISSEKMSSSLHRLHVEFDDLSVVDEEEEPKRDKERKDATPSDEVQRNEAARHPPPPILGPRQLHDNIPFYPATYEPTSSFSGTSYYTECPFEFPSTIDLMLAADTSALLVSPCSGLQSDPLIPPAGLNTDLDRVADPMLPQIHVPPVGWQNDVVSQKQLPIYTGTSVAPIASVTRMQMMGKSDSHPEYQKMIPSLGNSISSDAFSLSRRRNASTRQPAKFQAMSAIQDSRTQLSNYEEVLGKNIWNVTANFTDKKQAMTNGEKNVQNSRIKNQNTEETTVLEKPKHFFAPLPFKLKKQEEESPTASMSHFGTGTSSSSGKTASTVISRINPFVAQKGSADIYVNGAIPYKDENKNDSKTFLSTDNLLIADNRSAPSNQLTKSVSCQNLSSESQSIAEELKLNHVESQMFTKSDNALDNITNNSSGKPYKSHLNVTLKVPRVEQTPSPETPEVPNLPSIDYRFFRNPFLRNFDKICPSYQVEPKPPSTTTPLSIQVNDDGFAYQYPPAYGRGVHFNEKFRTTHLPDQNRLLIPGDQLMSGKQDIQVTSFEKPSPCTLIPPATPYDLTTLRRLNANRYLQSQNLYQNVPFIPRGQFYPRRSEMLYYDNVATKVPAQTQTSLDGDSHHEDEETISVPNSPDGERRKKIAKRDKILVKDQRPLSPAAQRRLKKQSSAMSTDTLDSPGKMTRKKPRKLSTMTISDAQEDKNESRSSSSGQDSPRKDQNRRISAYINSKRRPSQTSLKTSRSGSVDASKDKYTDSAAPNLERERTNSVSSREIANVKTRKTSTSSGNVPWCACWGNGCI</sequence>
<feature type="compositionally biased region" description="Basic and acidic residues" evidence="1">
    <location>
        <begin position="174"/>
        <end position="197"/>
    </location>
</feature>
<feature type="compositionally biased region" description="Acidic residues" evidence="1">
    <location>
        <begin position="100"/>
        <end position="126"/>
    </location>
</feature>
<gene>
    <name evidence="2" type="ORF">LPLAT_LOCUS683</name>
</gene>